<reference evidence="1 2" key="1">
    <citation type="submission" date="2016-11" db="EMBL/GenBank/DDBJ databases">
        <authorList>
            <person name="Jaros S."/>
            <person name="Januszkiewicz K."/>
            <person name="Wedrychowicz H."/>
        </authorList>
    </citation>
    <scope>NUCLEOTIDE SEQUENCE [LARGE SCALE GENOMIC DNA]</scope>
    <source>
        <strain evidence="1 2">DSM 18899</strain>
    </source>
</reference>
<keyword evidence="2" id="KW-1185">Reference proteome</keyword>
<proteinExistence type="predicted"/>
<dbReference type="RefSeq" id="WP_072427096.1">
    <property type="nucleotide sequence ID" value="NZ_FPKR01000002.1"/>
</dbReference>
<dbReference type="STRING" id="1121279.SAMN02745887_00550"/>
<evidence type="ECO:0000313" key="2">
    <source>
        <dbReference type="Proteomes" id="UP000186513"/>
    </source>
</evidence>
<protein>
    <submittedName>
        <fullName evidence="1">Uncharacterized protein</fullName>
    </submittedName>
</protein>
<evidence type="ECO:0000313" key="1">
    <source>
        <dbReference type="EMBL" id="SFZ72182.1"/>
    </source>
</evidence>
<accession>A0A1K2H6V4</accession>
<dbReference type="EMBL" id="FPKR01000002">
    <property type="protein sequence ID" value="SFZ72182.1"/>
    <property type="molecule type" value="Genomic_DNA"/>
</dbReference>
<name>A0A1K2H6V4_9NEIS</name>
<dbReference type="Proteomes" id="UP000186513">
    <property type="component" value="Unassembled WGS sequence"/>
</dbReference>
<organism evidence="1 2">
    <name type="scientific">Chitinimonas taiwanensis DSM 18899</name>
    <dbReference type="NCBI Taxonomy" id="1121279"/>
    <lineage>
        <taxon>Bacteria</taxon>
        <taxon>Pseudomonadati</taxon>
        <taxon>Pseudomonadota</taxon>
        <taxon>Betaproteobacteria</taxon>
        <taxon>Neisseriales</taxon>
        <taxon>Chitinibacteraceae</taxon>
        <taxon>Chitinimonas</taxon>
    </lineage>
</organism>
<dbReference type="AlphaFoldDB" id="A0A1K2H6V4"/>
<sequence>MKRLPDFLAHEHDTRDPNPWLALYLDQSTPLPDHVKQAWLADSSSLARQFLLPFIRPLARTLIVLIQVIKVFVPRRWAASRFLHWLLAEGLKRLVSPEANWLVMRHFHLGGQILEFIAKNSPVPVDTAPLRPIVLDDLKDELFLKHDLNLFNFVIRLNQALRFTEQQLGPVAAPDFSMIVEPPIQLEDFPHGALNKVDLQTAIECFTPIYQLFLTDNDFWRAANSLQLDETIGVYAATILNAPQHLILLNNKHPLVPQSTLRAGYRLVLHGLSTEMLHALLMQLKMAQADKQEA</sequence>
<dbReference type="OrthoDB" id="569698at2"/>
<dbReference type="Pfam" id="PF22523">
    <property type="entry name" value="DUF6999"/>
    <property type="match status" value="1"/>
</dbReference>
<dbReference type="InterPro" id="IPR054268">
    <property type="entry name" value="DUF6999"/>
</dbReference>
<gene>
    <name evidence="1" type="ORF">SAMN02745887_00550</name>
</gene>